<dbReference type="InterPro" id="IPR008405">
    <property type="entry name" value="ApoL"/>
</dbReference>
<dbReference type="GO" id="GO:0006869">
    <property type="term" value="P:lipid transport"/>
    <property type="evidence" value="ECO:0007669"/>
    <property type="project" value="InterPro"/>
</dbReference>
<keyword evidence="2" id="KW-0472">Membrane</keyword>
<evidence type="ECO:0000313" key="3">
    <source>
        <dbReference type="EMBL" id="TRY78241.1"/>
    </source>
</evidence>
<evidence type="ECO:0000256" key="2">
    <source>
        <dbReference type="SAM" id="Phobius"/>
    </source>
</evidence>
<evidence type="ECO:0000313" key="4">
    <source>
        <dbReference type="Proteomes" id="UP000318571"/>
    </source>
</evidence>
<dbReference type="PANTHER" id="PTHR14096:SF28">
    <property type="entry name" value="APOLIPOPROTEIN L, 1-RELATED"/>
    <property type="match status" value="1"/>
</dbReference>
<comment type="similarity">
    <text evidence="1">Belongs to the apolipoprotein L family.</text>
</comment>
<dbReference type="GO" id="GO:0005576">
    <property type="term" value="C:extracellular region"/>
    <property type="evidence" value="ECO:0007669"/>
    <property type="project" value="InterPro"/>
</dbReference>
<gene>
    <name evidence="3" type="ORF">TCAL_13752</name>
</gene>
<dbReference type="GO" id="GO:0008289">
    <property type="term" value="F:lipid binding"/>
    <property type="evidence" value="ECO:0007669"/>
    <property type="project" value="InterPro"/>
</dbReference>
<dbReference type="Proteomes" id="UP000318571">
    <property type="component" value="Chromosome 11"/>
</dbReference>
<dbReference type="PANTHER" id="PTHR14096">
    <property type="entry name" value="APOLIPOPROTEIN L"/>
    <property type="match status" value="1"/>
</dbReference>
<evidence type="ECO:0000256" key="1">
    <source>
        <dbReference type="ARBA" id="ARBA00010090"/>
    </source>
</evidence>
<feature type="transmembrane region" description="Helical" evidence="2">
    <location>
        <begin position="81"/>
        <end position="105"/>
    </location>
</feature>
<sequence length="317" mass="34439">MSYEKKYHFGMSSSKLSDELEMFAIASTFDPQVNSEIKASLWKEFKILKKYEEDLNHICNDLEHLACKYDALLRTHTRIKIAGSVAGITGSILGIVAGAASIATAGAAIPFMARGLLVAGTMTGIGGGVTKIGNDRMTRTREAELDKEFERILTAHAESHEVLRSALEAIKRDRCFPDPEKGTAESFWDWKHSELFNSVKRIVSQASFSKEDLLNGAFESIKFVGSKSKPSAHIVPGVASLSDDLLAGSSKAAGKTLANETSKKAAVAVGGAFIVIGVFSLGYEVFQIVHDSKQPKSTIVNDIRLIATRLRMDLNVQ</sequence>
<name>A0A553PKM3_TIGCA</name>
<keyword evidence="4" id="KW-1185">Reference proteome</keyword>
<dbReference type="GO" id="GO:0016020">
    <property type="term" value="C:membrane"/>
    <property type="evidence" value="ECO:0007669"/>
    <property type="project" value="TreeGrafter"/>
</dbReference>
<reference evidence="3 4" key="1">
    <citation type="journal article" date="2018" name="Nat. Ecol. Evol.">
        <title>Genomic signatures of mitonuclear coevolution across populations of Tigriopus californicus.</title>
        <authorList>
            <person name="Barreto F.S."/>
            <person name="Watson E.T."/>
            <person name="Lima T.G."/>
            <person name="Willett C.S."/>
            <person name="Edmands S."/>
            <person name="Li W."/>
            <person name="Burton R.S."/>
        </authorList>
    </citation>
    <scope>NUCLEOTIDE SEQUENCE [LARGE SCALE GENOMIC DNA]</scope>
    <source>
        <strain evidence="3 4">San Diego</strain>
    </source>
</reference>
<feature type="transmembrane region" description="Helical" evidence="2">
    <location>
        <begin position="111"/>
        <end position="129"/>
    </location>
</feature>
<dbReference type="EMBL" id="VCGU01000003">
    <property type="protein sequence ID" value="TRY78241.1"/>
    <property type="molecule type" value="Genomic_DNA"/>
</dbReference>
<keyword evidence="2" id="KW-1133">Transmembrane helix</keyword>
<proteinExistence type="inferred from homology"/>
<keyword evidence="2" id="KW-0812">Transmembrane</keyword>
<organism evidence="3 4">
    <name type="scientific">Tigriopus californicus</name>
    <name type="common">Marine copepod</name>
    <dbReference type="NCBI Taxonomy" id="6832"/>
    <lineage>
        <taxon>Eukaryota</taxon>
        <taxon>Metazoa</taxon>
        <taxon>Ecdysozoa</taxon>
        <taxon>Arthropoda</taxon>
        <taxon>Crustacea</taxon>
        <taxon>Multicrustacea</taxon>
        <taxon>Hexanauplia</taxon>
        <taxon>Copepoda</taxon>
        <taxon>Harpacticoida</taxon>
        <taxon>Harpacticidae</taxon>
        <taxon>Tigriopus</taxon>
    </lineage>
</organism>
<feature type="transmembrane region" description="Helical" evidence="2">
    <location>
        <begin position="265"/>
        <end position="286"/>
    </location>
</feature>
<dbReference type="GO" id="GO:0042157">
    <property type="term" value="P:lipoprotein metabolic process"/>
    <property type="evidence" value="ECO:0007669"/>
    <property type="project" value="InterPro"/>
</dbReference>
<accession>A0A553PKM3</accession>
<dbReference type="AlphaFoldDB" id="A0A553PKM3"/>
<protein>
    <submittedName>
        <fullName evidence="3">Uncharacterized protein</fullName>
    </submittedName>
</protein>
<comment type="caution">
    <text evidence="3">The sequence shown here is derived from an EMBL/GenBank/DDBJ whole genome shotgun (WGS) entry which is preliminary data.</text>
</comment>